<reference evidence="2 3" key="1">
    <citation type="submission" date="2019-11" db="EMBL/GenBank/DDBJ databases">
        <title>Draft genome sequences of five Paenibacillus species of dairy origin.</title>
        <authorList>
            <person name="Olajide A.M."/>
            <person name="Chen S."/>
            <person name="Lapointe G."/>
        </authorList>
    </citation>
    <scope>NUCLEOTIDE SEQUENCE [LARGE SCALE GENOMIC DNA]</scope>
    <source>
        <strain evidence="2 3">3CT49</strain>
    </source>
</reference>
<gene>
    <name evidence="2" type="ORF">GNQ08_14585</name>
</gene>
<evidence type="ECO:0000256" key="1">
    <source>
        <dbReference type="SAM" id="MobiDB-lite"/>
    </source>
</evidence>
<organism evidence="2 3">
    <name type="scientific">Paenibacillus macerans</name>
    <name type="common">Bacillus macerans</name>
    <dbReference type="NCBI Taxonomy" id="44252"/>
    <lineage>
        <taxon>Bacteria</taxon>
        <taxon>Bacillati</taxon>
        <taxon>Bacillota</taxon>
        <taxon>Bacilli</taxon>
        <taxon>Bacillales</taxon>
        <taxon>Paenibacillaceae</taxon>
        <taxon>Paenibacillus</taxon>
    </lineage>
</organism>
<dbReference type="Proteomes" id="UP000442469">
    <property type="component" value="Unassembled WGS sequence"/>
</dbReference>
<feature type="region of interest" description="Disordered" evidence="1">
    <location>
        <begin position="39"/>
        <end position="69"/>
    </location>
</feature>
<accession>A0A6N8EZ72</accession>
<evidence type="ECO:0000313" key="2">
    <source>
        <dbReference type="EMBL" id="MUG23621.1"/>
    </source>
</evidence>
<evidence type="ECO:0000313" key="3">
    <source>
        <dbReference type="Proteomes" id="UP000442469"/>
    </source>
</evidence>
<proteinExistence type="predicted"/>
<dbReference type="AlphaFoldDB" id="A0A6N8EZ72"/>
<sequence length="69" mass="7731">MKMMKKRMVDFYISKDIINDGTNGRVEWTFKSQAGTYLSNQNPDEAGAMSITRVQPPPPMGEVGRPTLP</sequence>
<protein>
    <submittedName>
        <fullName evidence="2">Uncharacterized protein</fullName>
    </submittedName>
</protein>
<dbReference type="RefSeq" id="WP_155620215.1">
    <property type="nucleotide sequence ID" value="NZ_JAHAJO010000037.1"/>
</dbReference>
<comment type="caution">
    <text evidence="2">The sequence shown here is derived from an EMBL/GenBank/DDBJ whole genome shotgun (WGS) entry which is preliminary data.</text>
</comment>
<name>A0A6N8EZ72_PAEMA</name>
<dbReference type="EMBL" id="WNZZ01000009">
    <property type="protein sequence ID" value="MUG23621.1"/>
    <property type="molecule type" value="Genomic_DNA"/>
</dbReference>